<proteinExistence type="inferred from homology"/>
<sequence>MCTLYTVRKTRDEVAQTFRARRPPVEPNLPDDILPGAPGLVVREADGERILQSMVWGFPMRFATMKPGSKPKPVNNIADIAKFPWKPLAQKPQSRCLIPLTSFAEPEGPKGGKTRTWVTIKDQPIAAWAGLWRESDEWGPVYSGVMTDSNDAIRPLHHRMPVLLHPHELDQWLHGSFEDLVAFQQRAFPNELIEITATKDLWVPKKTPTPVSGQS</sequence>
<evidence type="ECO:0000256" key="5">
    <source>
        <dbReference type="ARBA" id="ARBA00023124"/>
    </source>
</evidence>
<evidence type="ECO:0000256" key="4">
    <source>
        <dbReference type="ARBA" id="ARBA00022801"/>
    </source>
</evidence>
<comment type="caution">
    <text evidence="9">The sequence shown here is derived from an EMBL/GenBank/DDBJ whole genome shotgun (WGS) entry which is preliminary data.</text>
</comment>
<keyword evidence="7" id="KW-0456">Lyase</keyword>
<gene>
    <name evidence="9" type="ORF">RSO01_26770</name>
</gene>
<dbReference type="GO" id="GO:0003697">
    <property type="term" value="F:single-stranded DNA binding"/>
    <property type="evidence" value="ECO:0007669"/>
    <property type="project" value="InterPro"/>
</dbReference>
<dbReference type="Proteomes" id="UP000321058">
    <property type="component" value="Unassembled WGS sequence"/>
</dbReference>
<dbReference type="Pfam" id="PF02586">
    <property type="entry name" value="SRAP"/>
    <property type="match status" value="1"/>
</dbReference>
<dbReference type="GO" id="GO:0008233">
    <property type="term" value="F:peptidase activity"/>
    <property type="evidence" value="ECO:0007669"/>
    <property type="project" value="UniProtKB-KW"/>
</dbReference>
<evidence type="ECO:0000256" key="7">
    <source>
        <dbReference type="ARBA" id="ARBA00023239"/>
    </source>
</evidence>
<dbReference type="InterPro" id="IPR036590">
    <property type="entry name" value="SRAP-like"/>
</dbReference>
<name>A0A512NA08_9HYPH</name>
<keyword evidence="4 8" id="KW-0378">Hydrolase</keyword>
<organism evidence="9 10">
    <name type="scientific">Reyranella soli</name>
    <dbReference type="NCBI Taxonomy" id="1230389"/>
    <lineage>
        <taxon>Bacteria</taxon>
        <taxon>Pseudomonadati</taxon>
        <taxon>Pseudomonadota</taxon>
        <taxon>Alphaproteobacteria</taxon>
        <taxon>Hyphomicrobiales</taxon>
        <taxon>Reyranellaceae</taxon>
        <taxon>Reyranella</taxon>
    </lineage>
</organism>
<dbReference type="AlphaFoldDB" id="A0A512NA08"/>
<keyword evidence="3" id="KW-0227">DNA damage</keyword>
<dbReference type="EC" id="3.4.-.-" evidence="8"/>
<protein>
    <recommendedName>
        <fullName evidence="8">Abasic site processing protein</fullName>
        <ecNumber evidence="8">3.4.-.-</ecNumber>
    </recommendedName>
</protein>
<evidence type="ECO:0000313" key="9">
    <source>
        <dbReference type="EMBL" id="GEP55511.1"/>
    </source>
</evidence>
<keyword evidence="5" id="KW-0190">Covalent protein-DNA linkage</keyword>
<evidence type="ECO:0000256" key="3">
    <source>
        <dbReference type="ARBA" id="ARBA00022763"/>
    </source>
</evidence>
<dbReference type="SUPFAM" id="SSF143081">
    <property type="entry name" value="BB1717-like"/>
    <property type="match status" value="1"/>
</dbReference>
<dbReference type="OrthoDB" id="9782620at2"/>
<evidence type="ECO:0000313" key="10">
    <source>
        <dbReference type="Proteomes" id="UP000321058"/>
    </source>
</evidence>
<evidence type="ECO:0000256" key="6">
    <source>
        <dbReference type="ARBA" id="ARBA00023125"/>
    </source>
</evidence>
<dbReference type="PANTHER" id="PTHR13604">
    <property type="entry name" value="DC12-RELATED"/>
    <property type="match status" value="1"/>
</dbReference>
<dbReference type="InterPro" id="IPR003738">
    <property type="entry name" value="SRAP"/>
</dbReference>
<dbReference type="EMBL" id="BKAJ01000038">
    <property type="protein sequence ID" value="GEP55511.1"/>
    <property type="molecule type" value="Genomic_DNA"/>
</dbReference>
<reference evidence="9 10" key="1">
    <citation type="submission" date="2019-07" db="EMBL/GenBank/DDBJ databases">
        <title>Whole genome shotgun sequence of Reyranella soli NBRC 108950.</title>
        <authorList>
            <person name="Hosoyama A."/>
            <person name="Uohara A."/>
            <person name="Ohji S."/>
            <person name="Ichikawa N."/>
        </authorList>
    </citation>
    <scope>NUCLEOTIDE SEQUENCE [LARGE SCALE GENOMIC DNA]</scope>
    <source>
        <strain evidence="9 10">NBRC 108950</strain>
    </source>
</reference>
<dbReference type="GO" id="GO:0106300">
    <property type="term" value="P:protein-DNA covalent cross-linking repair"/>
    <property type="evidence" value="ECO:0007669"/>
    <property type="project" value="InterPro"/>
</dbReference>
<dbReference type="GO" id="GO:0006508">
    <property type="term" value="P:proteolysis"/>
    <property type="evidence" value="ECO:0007669"/>
    <property type="project" value="UniProtKB-KW"/>
</dbReference>
<evidence type="ECO:0000256" key="2">
    <source>
        <dbReference type="ARBA" id="ARBA00022670"/>
    </source>
</evidence>
<dbReference type="GO" id="GO:0016829">
    <property type="term" value="F:lyase activity"/>
    <property type="evidence" value="ECO:0007669"/>
    <property type="project" value="UniProtKB-KW"/>
</dbReference>
<accession>A0A512NA08</accession>
<dbReference type="Gene3D" id="3.90.1680.10">
    <property type="entry name" value="SOS response associated peptidase-like"/>
    <property type="match status" value="1"/>
</dbReference>
<evidence type="ECO:0000256" key="1">
    <source>
        <dbReference type="ARBA" id="ARBA00008136"/>
    </source>
</evidence>
<keyword evidence="10" id="KW-1185">Reference proteome</keyword>
<dbReference type="PANTHER" id="PTHR13604:SF0">
    <property type="entry name" value="ABASIC SITE PROCESSING PROTEIN HMCES"/>
    <property type="match status" value="1"/>
</dbReference>
<comment type="similarity">
    <text evidence="1 8">Belongs to the SOS response-associated peptidase family.</text>
</comment>
<keyword evidence="2 8" id="KW-0645">Protease</keyword>
<keyword evidence="6" id="KW-0238">DNA-binding</keyword>
<evidence type="ECO:0000256" key="8">
    <source>
        <dbReference type="RuleBase" id="RU364100"/>
    </source>
</evidence>